<proteinExistence type="inferred from homology"/>
<dbReference type="PANTHER" id="PTHR47706">
    <property type="entry name" value="NMRA-LIKE FAMILY PROTEIN"/>
    <property type="match status" value="1"/>
</dbReference>
<dbReference type="HOGENOM" id="CLU_1288704_0_0_1"/>
<dbReference type="RefSeq" id="XP_014554807.1">
    <property type="nucleotide sequence ID" value="XM_014699321.1"/>
</dbReference>
<comment type="similarity">
    <text evidence="1">Belongs to the NmrA-type oxidoreductase family. Isoflavone reductase subfamily.</text>
</comment>
<evidence type="ECO:0000259" key="5">
    <source>
        <dbReference type="Pfam" id="PF13460"/>
    </source>
</evidence>
<feature type="signal peptide" evidence="4">
    <location>
        <begin position="1"/>
        <end position="15"/>
    </location>
</feature>
<dbReference type="OrthoDB" id="419598at2759"/>
<evidence type="ECO:0000313" key="6">
    <source>
        <dbReference type="EMBL" id="EUN25252.1"/>
    </source>
</evidence>
<dbReference type="InterPro" id="IPR051609">
    <property type="entry name" value="NmrA/Isoflavone_reductase-like"/>
</dbReference>
<evidence type="ECO:0000256" key="3">
    <source>
        <dbReference type="ARBA" id="ARBA00023002"/>
    </source>
</evidence>
<organism evidence="6 7">
    <name type="scientific">Bipolaris victoriae (strain FI3)</name>
    <name type="common">Victoria blight of oats agent</name>
    <name type="synonym">Cochliobolus victoriae</name>
    <dbReference type="NCBI Taxonomy" id="930091"/>
    <lineage>
        <taxon>Eukaryota</taxon>
        <taxon>Fungi</taxon>
        <taxon>Dikarya</taxon>
        <taxon>Ascomycota</taxon>
        <taxon>Pezizomycotina</taxon>
        <taxon>Dothideomycetes</taxon>
        <taxon>Pleosporomycetidae</taxon>
        <taxon>Pleosporales</taxon>
        <taxon>Pleosporineae</taxon>
        <taxon>Pleosporaceae</taxon>
        <taxon>Bipolaris</taxon>
    </lineage>
</organism>
<keyword evidence="2" id="KW-0521">NADP</keyword>
<dbReference type="Proteomes" id="UP000054337">
    <property type="component" value="Unassembled WGS sequence"/>
</dbReference>
<dbReference type="GeneID" id="26252007"/>
<evidence type="ECO:0000313" key="7">
    <source>
        <dbReference type="Proteomes" id="UP000054337"/>
    </source>
</evidence>
<dbReference type="EMBL" id="KI968754">
    <property type="protein sequence ID" value="EUN25252.1"/>
    <property type="molecule type" value="Genomic_DNA"/>
</dbReference>
<keyword evidence="3" id="KW-0560">Oxidoreductase</keyword>
<sequence length="214" mass="23927">MPTTIAIAGISSTLALLIAKSLLQQPDVHIRGSSRNINKIPDDLKSNSRISLVQSDPYDTETLRTLVRGCSVVICCYFSSNEVMLETQKSLIDLCEKEGIPRYIASDYTADYRKLDPTDLGIKNFTNDIVAYLGTKPSVKGVHILISLLIETFLDIFEVWYPEANELRYWGTGNEKWDLTSYWTAAEYVAAMALDPNASGFFNCSTPPHCSRRS</sequence>
<dbReference type="InterPro" id="IPR036291">
    <property type="entry name" value="NAD(P)-bd_dom_sf"/>
</dbReference>
<keyword evidence="7" id="KW-1185">Reference proteome</keyword>
<dbReference type="SUPFAM" id="SSF51735">
    <property type="entry name" value="NAD(P)-binding Rossmann-fold domains"/>
    <property type="match status" value="1"/>
</dbReference>
<evidence type="ECO:0000256" key="4">
    <source>
        <dbReference type="SAM" id="SignalP"/>
    </source>
</evidence>
<feature type="chain" id="PRO_5012249310" description="NAD(P)-binding domain-containing protein" evidence="4">
    <location>
        <begin position="16"/>
        <end position="214"/>
    </location>
</feature>
<accession>W7ELQ6</accession>
<dbReference type="Gene3D" id="3.40.50.720">
    <property type="entry name" value="NAD(P)-binding Rossmann-like Domain"/>
    <property type="match status" value="1"/>
</dbReference>
<dbReference type="GO" id="GO:0016491">
    <property type="term" value="F:oxidoreductase activity"/>
    <property type="evidence" value="ECO:0007669"/>
    <property type="project" value="UniProtKB-KW"/>
</dbReference>
<reference evidence="6 7" key="1">
    <citation type="journal article" date="2013" name="PLoS Genet.">
        <title>Comparative genome structure, secondary metabolite, and effector coding capacity across Cochliobolus pathogens.</title>
        <authorList>
            <person name="Condon B.J."/>
            <person name="Leng Y."/>
            <person name="Wu D."/>
            <person name="Bushley K.E."/>
            <person name="Ohm R.A."/>
            <person name="Otillar R."/>
            <person name="Martin J."/>
            <person name="Schackwitz W."/>
            <person name="Grimwood J."/>
            <person name="MohdZainudin N."/>
            <person name="Xue C."/>
            <person name="Wang R."/>
            <person name="Manning V.A."/>
            <person name="Dhillon B."/>
            <person name="Tu Z.J."/>
            <person name="Steffenson B.J."/>
            <person name="Salamov A."/>
            <person name="Sun H."/>
            <person name="Lowry S."/>
            <person name="LaButti K."/>
            <person name="Han J."/>
            <person name="Copeland A."/>
            <person name="Lindquist E."/>
            <person name="Barry K."/>
            <person name="Schmutz J."/>
            <person name="Baker S.E."/>
            <person name="Ciuffetti L.M."/>
            <person name="Grigoriev I.V."/>
            <person name="Zhong S."/>
            <person name="Turgeon B.G."/>
        </authorList>
    </citation>
    <scope>NUCLEOTIDE SEQUENCE [LARGE SCALE GENOMIC DNA]</scope>
    <source>
        <strain evidence="6 7">FI3</strain>
    </source>
</reference>
<gene>
    <name evidence="6" type="ORF">COCVIDRAFT_17492</name>
</gene>
<dbReference type="Pfam" id="PF13460">
    <property type="entry name" value="NAD_binding_10"/>
    <property type="match status" value="1"/>
</dbReference>
<dbReference type="PANTHER" id="PTHR47706:SF9">
    <property type="entry name" value="NMRA-LIKE DOMAIN-CONTAINING PROTEIN-RELATED"/>
    <property type="match status" value="1"/>
</dbReference>
<feature type="domain" description="NAD(P)-binding" evidence="5">
    <location>
        <begin position="13"/>
        <end position="108"/>
    </location>
</feature>
<evidence type="ECO:0000256" key="1">
    <source>
        <dbReference type="ARBA" id="ARBA00005725"/>
    </source>
</evidence>
<name>W7ELQ6_BIPV3</name>
<protein>
    <recommendedName>
        <fullName evidence="5">NAD(P)-binding domain-containing protein</fullName>
    </recommendedName>
</protein>
<evidence type="ECO:0000256" key="2">
    <source>
        <dbReference type="ARBA" id="ARBA00022857"/>
    </source>
</evidence>
<dbReference type="InterPro" id="IPR016040">
    <property type="entry name" value="NAD(P)-bd_dom"/>
</dbReference>
<keyword evidence="4" id="KW-0732">Signal</keyword>
<dbReference type="AlphaFoldDB" id="W7ELQ6"/>